<reference evidence="1" key="1">
    <citation type="submission" date="2024-05" db="EMBL/GenBank/DDBJ databases">
        <authorList>
            <person name="Mugo M.M."/>
            <person name="Musyoki A.M."/>
            <person name="Makumi A.M."/>
            <person name="Mutai I."/>
            <person name="Drechsel O."/>
            <person name="Kering K.K."/>
            <person name="Muturi P."/>
            <person name="Mbae C.K."/>
            <person name="Kariuki S.M."/>
        </authorList>
    </citation>
    <scope>NUCLEOTIDE SEQUENCE</scope>
</reference>
<proteinExistence type="predicted"/>
<protein>
    <submittedName>
        <fullName evidence="1">Uncharacterized protein</fullName>
    </submittedName>
</protein>
<gene>
    <name evidence="1" type="ORF">YRYPWZST_CDS0002</name>
</gene>
<organism evidence="1">
    <name type="scientific">Salmonella phage vB_SEnST11_KE23</name>
    <dbReference type="NCBI Taxonomy" id="3161174"/>
    <lineage>
        <taxon>Viruses</taxon>
        <taxon>Duplodnaviria</taxon>
        <taxon>Heunggongvirae</taxon>
        <taxon>Uroviricota</taxon>
        <taxon>Caudoviricetes</taxon>
        <taxon>Vequintavirinae</taxon>
        <taxon>Seunavirus</taxon>
    </lineage>
</organism>
<sequence>MTWGNTVSSIDFYYCTAYDGFSIEKRRTICFH</sequence>
<accession>A0AAU8GEK2</accession>
<evidence type="ECO:0000313" key="1">
    <source>
        <dbReference type="EMBL" id="XCH40403.1"/>
    </source>
</evidence>
<dbReference type="EMBL" id="PP856722">
    <property type="protein sequence ID" value="XCH40403.1"/>
    <property type="molecule type" value="Genomic_DNA"/>
</dbReference>
<name>A0AAU8GEK2_9CAUD</name>